<dbReference type="AlphaFoldDB" id="A0A9Q1EWP9"/>
<dbReference type="Pfam" id="PF13843">
    <property type="entry name" value="DDE_Tnp_1_7"/>
    <property type="match status" value="1"/>
</dbReference>
<gene>
    <name evidence="2" type="ORF">SKAU_G00278610</name>
</gene>
<dbReference type="OrthoDB" id="8955499at2759"/>
<name>A0A9Q1EWP9_SYNKA</name>
<comment type="caution">
    <text evidence="2">The sequence shown here is derived from an EMBL/GenBank/DDBJ whole genome shotgun (WGS) entry which is preliminary data.</text>
</comment>
<dbReference type="EMBL" id="JAINUF010000011">
    <property type="protein sequence ID" value="KAJ8346460.1"/>
    <property type="molecule type" value="Genomic_DNA"/>
</dbReference>
<dbReference type="Proteomes" id="UP001152622">
    <property type="component" value="Chromosome 11"/>
</dbReference>
<dbReference type="PANTHER" id="PTHR47272:SF2">
    <property type="entry name" value="PIGGYBAC TRANSPOSABLE ELEMENT-DERIVED PROTEIN 3-LIKE"/>
    <property type="match status" value="1"/>
</dbReference>
<dbReference type="InterPro" id="IPR029526">
    <property type="entry name" value="PGBD"/>
</dbReference>
<organism evidence="2 3">
    <name type="scientific">Synaphobranchus kaupii</name>
    <name type="common">Kaup's arrowtooth eel</name>
    <dbReference type="NCBI Taxonomy" id="118154"/>
    <lineage>
        <taxon>Eukaryota</taxon>
        <taxon>Metazoa</taxon>
        <taxon>Chordata</taxon>
        <taxon>Craniata</taxon>
        <taxon>Vertebrata</taxon>
        <taxon>Euteleostomi</taxon>
        <taxon>Actinopterygii</taxon>
        <taxon>Neopterygii</taxon>
        <taxon>Teleostei</taxon>
        <taxon>Anguilliformes</taxon>
        <taxon>Synaphobranchidae</taxon>
        <taxon>Synaphobranchus</taxon>
    </lineage>
</organism>
<feature type="domain" description="PiggyBac transposable element-derived protein" evidence="1">
    <location>
        <begin position="30"/>
        <end position="233"/>
    </location>
</feature>
<accession>A0A9Q1EWP9</accession>
<proteinExistence type="predicted"/>
<keyword evidence="3" id="KW-1185">Reference proteome</keyword>
<evidence type="ECO:0000313" key="2">
    <source>
        <dbReference type="EMBL" id="KAJ8346460.1"/>
    </source>
</evidence>
<dbReference type="PANTHER" id="PTHR47272">
    <property type="entry name" value="DDE_TNP_1_7 DOMAIN-CONTAINING PROTEIN"/>
    <property type="match status" value="1"/>
</dbReference>
<evidence type="ECO:0000313" key="3">
    <source>
        <dbReference type="Proteomes" id="UP001152622"/>
    </source>
</evidence>
<sequence length="352" mass="40547">MPRDRYFKIRNSIKVINDLDVTEEEKKRDVLWRVRPFLEKTSKSTKEKNTFIGTEGQGLGIGVQAVLRLTESIPRGTHLYFDRYFTSIKLLDHLMEKGLPASGTLMKNRVPKECKVIGDKELQKKGRGTSSMVTRKSHRTELAITKWCDNKPVVLASTAHGIEPQDSCPRWSAKEKRRLQVSRPCVVAEYNTNMGGVDLSDRMLSFYRMKNRTKKWTVRALLHFFDLAIANSWVQYKGDSEALKRPAKETLQFLDFKIQLGEELIAQAQAGVKDASEYSDEEFTPHSKRFKPQPDHSVRLYGAVHLPEMVDAANTSRCRRPGCKGKTYIRCRKCDMFLCINKKNNCFMDYHT</sequence>
<reference evidence="2" key="1">
    <citation type="journal article" date="2023" name="Science">
        <title>Genome structures resolve the early diversification of teleost fishes.</title>
        <authorList>
            <person name="Parey E."/>
            <person name="Louis A."/>
            <person name="Montfort J."/>
            <person name="Bouchez O."/>
            <person name="Roques C."/>
            <person name="Iampietro C."/>
            <person name="Lluch J."/>
            <person name="Castinel A."/>
            <person name="Donnadieu C."/>
            <person name="Desvignes T."/>
            <person name="Floi Bucao C."/>
            <person name="Jouanno E."/>
            <person name="Wen M."/>
            <person name="Mejri S."/>
            <person name="Dirks R."/>
            <person name="Jansen H."/>
            <person name="Henkel C."/>
            <person name="Chen W.J."/>
            <person name="Zahm M."/>
            <person name="Cabau C."/>
            <person name="Klopp C."/>
            <person name="Thompson A.W."/>
            <person name="Robinson-Rechavi M."/>
            <person name="Braasch I."/>
            <person name="Lecointre G."/>
            <person name="Bobe J."/>
            <person name="Postlethwait J.H."/>
            <person name="Berthelot C."/>
            <person name="Roest Crollius H."/>
            <person name="Guiguen Y."/>
        </authorList>
    </citation>
    <scope>NUCLEOTIDE SEQUENCE</scope>
    <source>
        <strain evidence="2">WJC10195</strain>
    </source>
</reference>
<protein>
    <recommendedName>
        <fullName evidence="1">PiggyBac transposable element-derived protein domain-containing protein</fullName>
    </recommendedName>
</protein>
<evidence type="ECO:0000259" key="1">
    <source>
        <dbReference type="Pfam" id="PF13843"/>
    </source>
</evidence>